<evidence type="ECO:0000256" key="2">
    <source>
        <dbReference type="ARBA" id="ARBA00022478"/>
    </source>
</evidence>
<evidence type="ECO:0000313" key="11">
    <source>
        <dbReference type="EMBL" id="QDH81775.1"/>
    </source>
</evidence>
<geneLocation type="chloroplast" evidence="11"/>
<dbReference type="Gene3D" id="1.10.274.100">
    <property type="entry name" value="RNA polymerase Rpb1, domain 3"/>
    <property type="match status" value="1"/>
</dbReference>
<feature type="domain" description="RNA polymerase Rpb1" evidence="8">
    <location>
        <begin position="12"/>
        <end position="60"/>
    </location>
</feature>
<proteinExistence type="predicted"/>
<gene>
    <name evidence="11" type="primary">rpoC2</name>
</gene>
<dbReference type="Gene3D" id="2.40.50.100">
    <property type="match status" value="1"/>
</dbReference>
<evidence type="ECO:0000256" key="3">
    <source>
        <dbReference type="ARBA" id="ARBA00022679"/>
    </source>
</evidence>
<dbReference type="Gene3D" id="1.10.150.390">
    <property type="match status" value="1"/>
</dbReference>
<keyword evidence="5" id="KW-0479">Metal-binding</keyword>
<dbReference type="InterPro" id="IPR012756">
    <property type="entry name" value="DNA-dir_RpoC2_beta_pp"/>
</dbReference>
<dbReference type="InterPro" id="IPR007081">
    <property type="entry name" value="RNA_pol_Rpb1_5"/>
</dbReference>
<evidence type="ECO:0000256" key="6">
    <source>
        <dbReference type="ARBA" id="ARBA00022833"/>
    </source>
</evidence>
<dbReference type="InterPro" id="IPR007066">
    <property type="entry name" value="RNA_pol_Rpb1_3"/>
</dbReference>
<dbReference type="RefSeq" id="YP_009677114.1">
    <property type="nucleotide sequence ID" value="NC_043929.1"/>
</dbReference>
<dbReference type="GO" id="GO:0003899">
    <property type="term" value="F:DNA-directed RNA polymerase activity"/>
    <property type="evidence" value="ECO:0007669"/>
    <property type="project" value="UniProtKB-EC"/>
</dbReference>
<keyword evidence="7" id="KW-0804">Transcription</keyword>
<dbReference type="GO" id="GO:0006351">
    <property type="term" value="P:DNA-templated transcription"/>
    <property type="evidence" value="ECO:0007669"/>
    <property type="project" value="InterPro"/>
</dbReference>
<keyword evidence="11" id="KW-0150">Chloroplast</keyword>
<keyword evidence="4" id="KW-0548">Nucleotidyltransferase</keyword>
<dbReference type="AlphaFoldDB" id="A0A514CPN9"/>
<dbReference type="EMBL" id="MK561359">
    <property type="protein sequence ID" value="QDH81775.1"/>
    <property type="molecule type" value="Genomic_DNA"/>
</dbReference>
<keyword evidence="3" id="KW-0808">Transferase</keyword>
<name>A0A514CPN9_9STRA</name>
<organism evidence="11">
    <name type="scientific">Octactis speculum</name>
    <dbReference type="NCBI Taxonomy" id="3111310"/>
    <lineage>
        <taxon>Eukaryota</taxon>
        <taxon>Sar</taxon>
        <taxon>Stramenopiles</taxon>
        <taxon>Ochrophyta</taxon>
        <taxon>Dictyochophyceae</taxon>
        <taxon>Dictyochales</taxon>
        <taxon>Dictyochaceae</taxon>
        <taxon>Octactis</taxon>
    </lineage>
</organism>
<dbReference type="SUPFAM" id="SSF64484">
    <property type="entry name" value="beta and beta-prime subunits of DNA dependent RNA-polymerase"/>
    <property type="match status" value="1"/>
</dbReference>
<feature type="domain" description="RNA polymerase Rpb1" evidence="9">
    <location>
        <begin position="170"/>
        <end position="1151"/>
    </location>
</feature>
<dbReference type="InterPro" id="IPR007083">
    <property type="entry name" value="RNA_pol_Rpb1_4"/>
</dbReference>
<dbReference type="InterPro" id="IPR042102">
    <property type="entry name" value="RNA_pol_Rpb1_3_sf"/>
</dbReference>
<dbReference type="Gene3D" id="1.10.132.30">
    <property type="match status" value="1"/>
</dbReference>
<evidence type="ECO:0000259" key="10">
    <source>
        <dbReference type="Pfam" id="PF05000"/>
    </source>
</evidence>
<dbReference type="PANTHER" id="PTHR19376">
    <property type="entry name" value="DNA-DIRECTED RNA POLYMERASE"/>
    <property type="match status" value="1"/>
</dbReference>
<dbReference type="Pfam" id="PF04983">
    <property type="entry name" value="RNA_pol_Rpb1_3"/>
    <property type="match status" value="1"/>
</dbReference>
<keyword evidence="11" id="KW-0934">Plastid</keyword>
<dbReference type="GO" id="GO:0046872">
    <property type="term" value="F:metal ion binding"/>
    <property type="evidence" value="ECO:0007669"/>
    <property type="project" value="UniProtKB-KW"/>
</dbReference>
<dbReference type="InterPro" id="IPR038120">
    <property type="entry name" value="Rpb1_funnel_sf"/>
</dbReference>
<dbReference type="GeneID" id="40868971"/>
<dbReference type="EC" id="2.7.7.6" evidence="1"/>
<dbReference type="Pfam" id="PF05000">
    <property type="entry name" value="RNA_pol_Rpb1_4"/>
    <property type="match status" value="1"/>
</dbReference>
<dbReference type="NCBIfam" id="TIGR02388">
    <property type="entry name" value="rpoC2_cyan"/>
    <property type="match status" value="1"/>
</dbReference>
<evidence type="ECO:0000256" key="1">
    <source>
        <dbReference type="ARBA" id="ARBA00012418"/>
    </source>
</evidence>
<dbReference type="GO" id="GO:0000428">
    <property type="term" value="C:DNA-directed RNA polymerase complex"/>
    <property type="evidence" value="ECO:0007669"/>
    <property type="project" value="UniProtKB-KW"/>
</dbReference>
<dbReference type="PANTHER" id="PTHR19376:SF68">
    <property type="entry name" value="DNA-DIRECTED RNA POLYMERASE SUBUNIT BETA"/>
    <property type="match status" value="1"/>
</dbReference>
<evidence type="ECO:0000256" key="4">
    <source>
        <dbReference type="ARBA" id="ARBA00022695"/>
    </source>
</evidence>
<evidence type="ECO:0000256" key="7">
    <source>
        <dbReference type="ARBA" id="ARBA00023163"/>
    </source>
</evidence>
<evidence type="ECO:0000256" key="5">
    <source>
        <dbReference type="ARBA" id="ARBA00022723"/>
    </source>
</evidence>
<dbReference type="Gene3D" id="1.10.1790.20">
    <property type="match status" value="1"/>
</dbReference>
<keyword evidence="2" id="KW-0240">DNA-directed RNA polymerase</keyword>
<reference evidence="11" key="1">
    <citation type="submission" date="2019-02" db="EMBL/GenBank/DDBJ databases">
        <title>Dictyochophyceae plastid genomes reveal unusual variability of their organisation.</title>
        <authorList>
            <person name="Han K.Y."/>
            <person name="Maciszewski K."/>
            <person name="Graf L."/>
            <person name="Andersen R.A."/>
            <person name="Karnkowska A."/>
            <person name="Yoon H.S."/>
        </authorList>
    </citation>
    <scope>NUCLEOTIDE SEQUENCE</scope>
</reference>
<dbReference type="GO" id="GO:0003677">
    <property type="term" value="F:DNA binding"/>
    <property type="evidence" value="ECO:0007669"/>
    <property type="project" value="InterPro"/>
</dbReference>
<accession>A0A514CPN9</accession>
<dbReference type="InterPro" id="IPR045867">
    <property type="entry name" value="DNA-dir_RpoC_beta_prime"/>
</dbReference>
<evidence type="ECO:0000259" key="9">
    <source>
        <dbReference type="Pfam" id="PF04998"/>
    </source>
</evidence>
<feature type="domain" description="RNA polymerase Rpb1" evidence="10">
    <location>
        <begin position="89"/>
        <end position="163"/>
    </location>
</feature>
<evidence type="ECO:0000259" key="8">
    <source>
        <dbReference type="Pfam" id="PF04983"/>
    </source>
</evidence>
<keyword evidence="6" id="KW-0862">Zinc</keyword>
<dbReference type="Pfam" id="PF04998">
    <property type="entry name" value="RNA_pol_Rpb1_5"/>
    <property type="match status" value="1"/>
</dbReference>
<sequence>MKKSIEFKNLLFSKKEIKDLVYLAFSNYGITKTTHLVDDLKDLGFSYATKAGISISIEDLKVPPTKQDFLRSAFKEIDYSNSQYERGEINSIERLQKVIETWNNSGETLKESLIDYFRESDPLNSIFLMAFSGARGNVSQVRQLVGMRGLMSDSKGQIIDIPIINNFREGLTITDYIMSSYGARKGVVDTALRTADSGYLTRRLIDVAQDVIVREEECFSKSFVTISLKDFSYSSYEEKLLGRTIAQDVYYEDKLLIKQNQELTTPLLTKLFAAQAFNFKIRSPLTCMSIHSICRKCYGWNLAYCKLVDLGEAIGITAAQSIGEPGTQLTMRTFHTGGIFTSDSSRQVRARCPGVISLSREVTLKPTRTSYGKNLLLTGQSTTLFITDYHNKLDKIDISANTLIFFENGGFVKKNQLLAELPILNQQLVNSEKNIVSKFSGEIFRKYSSNILWILFCNVYDIPDKSLNHISNLTKTSSDSQALLNFKIIADESGLVKFQNSVSSGCVQSYSIFQYLYLFSLFLYQHPETGNYLLLDSKKRLFYQVNKKLTNFATKSVVFATSIEEVFIPPIDGLVYYPEKKVFTENSESLCIKHNSKILFIPQHITIVNRDASLIIVSNCNFFPQKRVEIATDIYSRISGFVEIEESDDILRNIIIKPGKFFEYTKLTKADQNHLFSLNNKIFFPGEVVFDDVKVDFPSFVQISHSGIRYGLLLRPIYQFNLPVSHFSNKISISSSNLGVRQKLNISFGAKFLCKNNLPLFQSSLFLESKKFLKNSRLSSEFRVVPSYGKTPFYQLVLIYFDNIELCQLLPNNLVTQGYQFSFFMKNLQYVEVGTILAKISLTIDKQHEILKFKYTKDRKRLSLVTTSHCKTYYSDFKDFKKVISTSIKNGDNLGSRLKVTHSGQILAINPFVSKIHKAMPLYLTDKTRSFIESGTLILKGQVLGVISFNQVVTGDIIQGLPKIEEILEARKAKLPIVLSPTSGIILEMKSNYRLTILGTPTKIPDSKLDVWDVDFELSNAIDFKVGEYVYFGQQLSSGKVDFHGLLEFWFTYHKRKNRNYVAACLSFRKIQTLLVTKVQEVYSSQGVSIADKHIEVIIRQVTSKVQVDNPGDTFLLPEESLDLKQINYINEVLSLHKIEIVTYTPIILGITKASLLTESFISAASFQQTIRVLTKAAIEGKIDWLRGLKENVIIGQLIPAGTGFRKD</sequence>
<dbReference type="CDD" id="cd02655">
    <property type="entry name" value="RNAP_beta'_C"/>
    <property type="match status" value="1"/>
</dbReference>
<protein>
    <recommendedName>
        <fullName evidence="1">DNA-directed RNA polymerase</fullName>
        <ecNumber evidence="1">2.7.7.6</ecNumber>
    </recommendedName>
</protein>